<dbReference type="EMBL" id="JACHFN010000015">
    <property type="protein sequence ID" value="MBB5235784.1"/>
    <property type="molecule type" value="Genomic_DNA"/>
</dbReference>
<keyword evidence="1" id="KW-0732">Signal</keyword>
<dbReference type="Proteomes" id="UP000525389">
    <property type="component" value="Unassembled WGS sequence"/>
</dbReference>
<keyword evidence="3" id="KW-1185">Reference proteome</keyword>
<feature type="signal peptide" evidence="1">
    <location>
        <begin position="1"/>
        <end position="18"/>
    </location>
</feature>
<evidence type="ECO:0000313" key="3">
    <source>
        <dbReference type="Proteomes" id="UP000525389"/>
    </source>
</evidence>
<sequence>MRALCLFPALLVAASALAQPPAVPEELTPRW</sequence>
<dbReference type="AlphaFoldDB" id="A0A7W8GI69"/>
<accession>A0A7W8GI69</accession>
<comment type="caution">
    <text evidence="2">The sequence shown here is derived from an EMBL/GenBank/DDBJ whole genome shotgun (WGS) entry which is preliminary data.</text>
</comment>
<proteinExistence type="predicted"/>
<gene>
    <name evidence="2" type="ORF">HNQ09_003245</name>
</gene>
<reference evidence="2 3" key="1">
    <citation type="submission" date="2020-08" db="EMBL/GenBank/DDBJ databases">
        <title>Genomic Encyclopedia of Type Strains, Phase IV (KMG-IV): sequencing the most valuable type-strain genomes for metagenomic binning, comparative biology and taxonomic classification.</title>
        <authorList>
            <person name="Goeker M."/>
        </authorList>
    </citation>
    <scope>NUCLEOTIDE SEQUENCE [LARGE SCALE GENOMIC DNA]</scope>
    <source>
        <strain evidence="2 3">DSM 101791</strain>
    </source>
</reference>
<evidence type="ECO:0000256" key="1">
    <source>
        <dbReference type="SAM" id="SignalP"/>
    </source>
</evidence>
<name>A0A7W8GI69_9DEIO</name>
<evidence type="ECO:0000313" key="2">
    <source>
        <dbReference type="EMBL" id="MBB5235784.1"/>
    </source>
</evidence>
<protein>
    <submittedName>
        <fullName evidence="2">Uncharacterized protein</fullName>
    </submittedName>
</protein>
<organism evidence="2 3">
    <name type="scientific">Deinococcus budaensis</name>
    <dbReference type="NCBI Taxonomy" id="1665626"/>
    <lineage>
        <taxon>Bacteria</taxon>
        <taxon>Thermotogati</taxon>
        <taxon>Deinococcota</taxon>
        <taxon>Deinococci</taxon>
        <taxon>Deinococcales</taxon>
        <taxon>Deinococcaceae</taxon>
        <taxon>Deinococcus</taxon>
    </lineage>
</organism>
<feature type="chain" id="PRO_5030886014" evidence="1">
    <location>
        <begin position="19"/>
        <end position="31"/>
    </location>
</feature>